<dbReference type="InterPro" id="IPR034660">
    <property type="entry name" value="DinB/YfiT-like"/>
</dbReference>
<reference evidence="2 3" key="1">
    <citation type="submission" date="2019-08" db="EMBL/GenBank/DDBJ databases">
        <title>Genome sequencing of Paenibacillus faecis DSM 23593(T).</title>
        <authorList>
            <person name="Kook J.-K."/>
            <person name="Park S.-N."/>
            <person name="Lim Y.K."/>
        </authorList>
    </citation>
    <scope>NUCLEOTIDE SEQUENCE [LARGE SCALE GENOMIC DNA]</scope>
    <source>
        <strain evidence="2 3">DSM 23593</strain>
    </source>
</reference>
<proteinExistence type="predicted"/>
<dbReference type="InterPro" id="IPR024775">
    <property type="entry name" value="DinB-like"/>
</dbReference>
<dbReference type="Gene3D" id="1.20.120.450">
    <property type="entry name" value="dinb family like domain"/>
    <property type="match status" value="1"/>
</dbReference>
<evidence type="ECO:0000313" key="2">
    <source>
        <dbReference type="EMBL" id="TYA12168.1"/>
    </source>
</evidence>
<comment type="caution">
    <text evidence="2">The sequence shown here is derived from an EMBL/GenBank/DDBJ whole genome shotgun (WGS) entry which is preliminary data.</text>
</comment>
<dbReference type="SUPFAM" id="SSF109854">
    <property type="entry name" value="DinB/YfiT-like putative metalloenzymes"/>
    <property type="match status" value="1"/>
</dbReference>
<accession>A0A5D0CQZ0</accession>
<feature type="domain" description="DinB-like" evidence="1">
    <location>
        <begin position="16"/>
        <end position="173"/>
    </location>
</feature>
<evidence type="ECO:0000259" key="1">
    <source>
        <dbReference type="Pfam" id="PF12867"/>
    </source>
</evidence>
<dbReference type="OrthoDB" id="1495892at2"/>
<name>A0A5D0CQZ0_9BACL</name>
<evidence type="ECO:0000313" key="3">
    <source>
        <dbReference type="Proteomes" id="UP000325218"/>
    </source>
</evidence>
<dbReference type="Proteomes" id="UP000325218">
    <property type="component" value="Unassembled WGS sequence"/>
</dbReference>
<dbReference type="RefSeq" id="WP_148453624.1">
    <property type="nucleotide sequence ID" value="NZ_VSDO01000003.1"/>
</dbReference>
<dbReference type="EMBL" id="VSDO01000003">
    <property type="protein sequence ID" value="TYA12168.1"/>
    <property type="molecule type" value="Genomic_DNA"/>
</dbReference>
<dbReference type="AlphaFoldDB" id="A0A5D0CQZ0"/>
<sequence>MNLNRKPTKEILPRFEALVDDYIRELDGLTMEQLHQKPGDGGWSIGQMYQHLIQSALYMQLANAAKCLQDSSDPALAPAGKTEAGNAVYAQGEFPPIRIQVPPSPQYTPAEPESKEALIQGLKRVVARMEELEPTLANASLRLGIAHPRFGVLNAEEWFLLVPMHYRHHLRQLDRLKQEMAFHA</sequence>
<gene>
    <name evidence="2" type="ORF">FRY98_15745</name>
</gene>
<protein>
    <submittedName>
        <fullName evidence="2">DinB family protein</fullName>
    </submittedName>
</protein>
<dbReference type="Pfam" id="PF12867">
    <property type="entry name" value="DinB_2"/>
    <property type="match status" value="1"/>
</dbReference>
<keyword evidence="3" id="KW-1185">Reference proteome</keyword>
<organism evidence="2 3">
    <name type="scientific">Paenibacillus faecis</name>
    <dbReference type="NCBI Taxonomy" id="862114"/>
    <lineage>
        <taxon>Bacteria</taxon>
        <taxon>Bacillati</taxon>
        <taxon>Bacillota</taxon>
        <taxon>Bacilli</taxon>
        <taxon>Bacillales</taxon>
        <taxon>Paenibacillaceae</taxon>
        <taxon>Paenibacillus</taxon>
    </lineage>
</organism>